<gene>
    <name evidence="1" type="ORF">QE152_g18146</name>
</gene>
<proteinExistence type="predicted"/>
<dbReference type="Proteomes" id="UP001458880">
    <property type="component" value="Unassembled WGS sequence"/>
</dbReference>
<evidence type="ECO:0000313" key="2">
    <source>
        <dbReference type="Proteomes" id="UP001458880"/>
    </source>
</evidence>
<sequence length="68" mass="7856">MQIHALGALIKTNTWTCTIDARSRSRRSQDDIGVVAKLETLYILRWISACYMYVYKTNCIVEPAIYLN</sequence>
<reference evidence="1 2" key="1">
    <citation type="journal article" date="2024" name="BMC Genomics">
        <title>De novo assembly and annotation of Popillia japonica's genome with initial clues to its potential as an invasive pest.</title>
        <authorList>
            <person name="Cucini C."/>
            <person name="Boschi S."/>
            <person name="Funari R."/>
            <person name="Cardaioli E."/>
            <person name="Iannotti N."/>
            <person name="Marturano G."/>
            <person name="Paoli F."/>
            <person name="Bruttini M."/>
            <person name="Carapelli A."/>
            <person name="Frati F."/>
            <person name="Nardi F."/>
        </authorList>
    </citation>
    <scope>NUCLEOTIDE SEQUENCE [LARGE SCALE GENOMIC DNA]</scope>
    <source>
        <strain evidence="1">DMR45628</strain>
    </source>
</reference>
<comment type="caution">
    <text evidence="1">The sequence shown here is derived from an EMBL/GenBank/DDBJ whole genome shotgun (WGS) entry which is preliminary data.</text>
</comment>
<name>A0AAW1L453_POPJA</name>
<organism evidence="1 2">
    <name type="scientific">Popillia japonica</name>
    <name type="common">Japanese beetle</name>
    <dbReference type="NCBI Taxonomy" id="7064"/>
    <lineage>
        <taxon>Eukaryota</taxon>
        <taxon>Metazoa</taxon>
        <taxon>Ecdysozoa</taxon>
        <taxon>Arthropoda</taxon>
        <taxon>Hexapoda</taxon>
        <taxon>Insecta</taxon>
        <taxon>Pterygota</taxon>
        <taxon>Neoptera</taxon>
        <taxon>Endopterygota</taxon>
        <taxon>Coleoptera</taxon>
        <taxon>Polyphaga</taxon>
        <taxon>Scarabaeiformia</taxon>
        <taxon>Scarabaeidae</taxon>
        <taxon>Rutelinae</taxon>
        <taxon>Popillia</taxon>
    </lineage>
</organism>
<protein>
    <submittedName>
        <fullName evidence="1">Uncharacterized protein</fullName>
    </submittedName>
</protein>
<dbReference type="AlphaFoldDB" id="A0AAW1L453"/>
<dbReference type="EMBL" id="JASPKY010000172">
    <property type="protein sequence ID" value="KAK9728081.1"/>
    <property type="molecule type" value="Genomic_DNA"/>
</dbReference>
<accession>A0AAW1L453</accession>
<evidence type="ECO:0000313" key="1">
    <source>
        <dbReference type="EMBL" id="KAK9728081.1"/>
    </source>
</evidence>
<keyword evidence="2" id="KW-1185">Reference proteome</keyword>